<dbReference type="RefSeq" id="WP_188878566.1">
    <property type="nucleotide sequence ID" value="NZ_BMOQ01000005.1"/>
</dbReference>
<protein>
    <submittedName>
        <fullName evidence="1">Uncharacterized protein</fullName>
    </submittedName>
</protein>
<gene>
    <name evidence="1" type="ORF">GCM10009021_18620</name>
</gene>
<dbReference type="Proteomes" id="UP000608850">
    <property type="component" value="Unassembled WGS sequence"/>
</dbReference>
<accession>A0A830GBX2</accession>
<name>A0A830GBX2_9EURY</name>
<dbReference type="EMBL" id="BMOQ01000005">
    <property type="protein sequence ID" value="GGN17960.1"/>
    <property type="molecule type" value="Genomic_DNA"/>
</dbReference>
<evidence type="ECO:0000313" key="2">
    <source>
        <dbReference type="Proteomes" id="UP000608850"/>
    </source>
</evidence>
<comment type="caution">
    <text evidence="1">The sequence shown here is derived from an EMBL/GenBank/DDBJ whole genome shotgun (WGS) entry which is preliminary data.</text>
</comment>
<organism evidence="1 2">
    <name type="scientific">Halarchaeum nitratireducens</name>
    <dbReference type="NCBI Taxonomy" id="489913"/>
    <lineage>
        <taxon>Archaea</taxon>
        <taxon>Methanobacteriati</taxon>
        <taxon>Methanobacteriota</taxon>
        <taxon>Stenosarchaea group</taxon>
        <taxon>Halobacteria</taxon>
        <taxon>Halobacteriales</taxon>
        <taxon>Halobacteriaceae</taxon>
    </lineage>
</organism>
<reference evidence="1 2" key="1">
    <citation type="journal article" date="2019" name="Int. J. Syst. Evol. Microbiol.">
        <title>The Global Catalogue of Microorganisms (GCM) 10K type strain sequencing project: providing services to taxonomists for standard genome sequencing and annotation.</title>
        <authorList>
            <consortium name="The Broad Institute Genomics Platform"/>
            <consortium name="The Broad Institute Genome Sequencing Center for Infectious Disease"/>
            <person name="Wu L."/>
            <person name="Ma J."/>
        </authorList>
    </citation>
    <scope>NUCLEOTIDE SEQUENCE [LARGE SCALE GENOMIC DNA]</scope>
    <source>
        <strain evidence="1 2">JCM 16331</strain>
    </source>
</reference>
<sequence>MSGESSKRGSYERHAPDLPRRYSVFETSTGGKHVTLAAPALDAIGAEVGDEVTVRRNDAGDVVLEADPAEGRDEFVPASDLADWVGDDDE</sequence>
<keyword evidence="2" id="KW-1185">Reference proteome</keyword>
<dbReference type="OrthoDB" id="255130at2157"/>
<dbReference type="AlphaFoldDB" id="A0A830GBX2"/>
<proteinExistence type="predicted"/>
<evidence type="ECO:0000313" key="1">
    <source>
        <dbReference type="EMBL" id="GGN17960.1"/>
    </source>
</evidence>